<proteinExistence type="predicted"/>
<dbReference type="Proteomes" id="UP001060170">
    <property type="component" value="Chromosome 7"/>
</dbReference>
<evidence type="ECO:0000313" key="1">
    <source>
        <dbReference type="EMBL" id="KAI7951306.1"/>
    </source>
</evidence>
<evidence type="ECO:0000313" key="2">
    <source>
        <dbReference type="Proteomes" id="UP001060170"/>
    </source>
</evidence>
<accession>A0ACC0EDB5</accession>
<keyword evidence="2" id="KW-1185">Reference proteome</keyword>
<feature type="non-terminal residue" evidence="1">
    <location>
        <position position="1"/>
    </location>
</feature>
<protein>
    <submittedName>
        <fullName evidence="1">Uncharacterized protein</fullName>
    </submittedName>
</protein>
<dbReference type="EMBL" id="CM045871">
    <property type="protein sequence ID" value="KAI7951306.1"/>
    <property type="molecule type" value="Genomic_DNA"/>
</dbReference>
<comment type="caution">
    <text evidence="1">The sequence shown here is derived from an EMBL/GenBank/DDBJ whole genome shotgun (WGS) entry which is preliminary data.</text>
</comment>
<reference evidence="1 2" key="3">
    <citation type="journal article" date="2022" name="Microbiol. Spectr.">
        <title>Folding features and dynamics of 3D genome architecture in plant fungal pathogens.</title>
        <authorList>
            <person name="Xia C."/>
        </authorList>
    </citation>
    <scope>NUCLEOTIDE SEQUENCE [LARGE SCALE GENOMIC DNA]</scope>
    <source>
        <strain evidence="1 2">93-210</strain>
    </source>
</reference>
<reference evidence="2" key="2">
    <citation type="journal article" date="2018" name="Mol. Plant Microbe Interact.">
        <title>Genome sequence resources for the wheat stripe rust pathogen (Puccinia striiformis f. sp. tritici) and the barley stripe rust pathogen (Puccinia striiformis f. sp. hordei).</title>
        <authorList>
            <person name="Xia C."/>
            <person name="Wang M."/>
            <person name="Yin C."/>
            <person name="Cornejo O.E."/>
            <person name="Hulbert S.H."/>
            <person name="Chen X."/>
        </authorList>
    </citation>
    <scope>NUCLEOTIDE SEQUENCE [LARGE SCALE GENOMIC DNA]</scope>
    <source>
        <strain evidence="2">93-210</strain>
    </source>
</reference>
<gene>
    <name evidence="1" type="ORF">MJO28_006990</name>
</gene>
<organism evidence="1 2">
    <name type="scientific">Puccinia striiformis f. sp. tritici</name>
    <dbReference type="NCBI Taxonomy" id="168172"/>
    <lineage>
        <taxon>Eukaryota</taxon>
        <taxon>Fungi</taxon>
        <taxon>Dikarya</taxon>
        <taxon>Basidiomycota</taxon>
        <taxon>Pucciniomycotina</taxon>
        <taxon>Pucciniomycetes</taxon>
        <taxon>Pucciniales</taxon>
        <taxon>Pucciniaceae</taxon>
        <taxon>Puccinia</taxon>
    </lineage>
</organism>
<reference evidence="2" key="1">
    <citation type="journal article" date="2018" name="BMC Genomics">
        <title>Genomic insights into host adaptation between the wheat stripe rust pathogen (Puccinia striiformis f. sp. tritici) and the barley stripe rust pathogen (Puccinia striiformis f. sp. hordei).</title>
        <authorList>
            <person name="Xia C."/>
            <person name="Wang M."/>
            <person name="Yin C."/>
            <person name="Cornejo O.E."/>
            <person name="Hulbert S.H."/>
            <person name="Chen X."/>
        </authorList>
    </citation>
    <scope>NUCLEOTIDE SEQUENCE [LARGE SCALE GENOMIC DNA]</scope>
    <source>
        <strain evidence="2">93-210</strain>
    </source>
</reference>
<name>A0ACC0EDB5_9BASI</name>
<sequence length="386" mass="44526">WHKPYIDPLCTCGNYNPRIPISQGLSLLSGGPTHQRATVVCTLIHSHLMDPPNNPIELEKQSCHGKKVLLVCKILQNPPTKMTPKEFMFHFATKILIKEEPTRGLYPDRGFQSSTTVSAQFFAKQAGEDHDCMISTLHLFEGQESLTKKVIVARCCQNYLQLHNSVRFYACGVSERVQECLNYLGLCLSRRTATSAMISLAEESYFILRRFMRRKEGHPWAPTICINNIDMEQKVQQLSVGNRLVTFHGTWGNIHLPDHALRLTLDFDQMNLKAYQDAICKVEQLQIELTMFLPSPKDEDVQDYNSAIPTEPPTVKKIRQQTQMVGCGNTWKRLGFRWRRPFSKKNFTLMVNQMERVFEATIYYCLRFVYSSLTYSGHENRHEEDV</sequence>